<proteinExistence type="predicted"/>
<dbReference type="EMBL" id="CP007128">
    <property type="protein sequence ID" value="AHG91219.1"/>
    <property type="molecule type" value="Genomic_DNA"/>
</dbReference>
<dbReference type="eggNOG" id="ENOG503316K">
    <property type="taxonomic scope" value="Bacteria"/>
</dbReference>
<protein>
    <submittedName>
        <fullName evidence="1">Uncharacterized protein</fullName>
    </submittedName>
</protein>
<accession>W0RJH5</accession>
<dbReference type="RefSeq" id="WP_025412673.1">
    <property type="nucleotide sequence ID" value="NZ_CP007128.1"/>
</dbReference>
<dbReference type="KEGG" id="gba:J421_3682"/>
<name>W0RJH5_9BACT</name>
<evidence type="ECO:0000313" key="2">
    <source>
        <dbReference type="Proteomes" id="UP000019151"/>
    </source>
</evidence>
<dbReference type="HOGENOM" id="CLU_1882778_0_0_0"/>
<gene>
    <name evidence="1" type="ORF">J421_3682</name>
</gene>
<dbReference type="AlphaFoldDB" id="W0RJH5"/>
<sequence>MATVFNTITKNTMLDSIDAAFNGGTLEIRTGAPPGPGAAPTGTLLVSITLPADLWAAASNAVKPLNAALTPTAAVGAGTAGHFRIKAAGDTGAVSTTQHRIEGTITVTGGGGDITLDNTSIAVGQNVTISTLSLT</sequence>
<keyword evidence="2" id="KW-1185">Reference proteome</keyword>
<dbReference type="InParanoid" id="W0RJH5"/>
<dbReference type="Proteomes" id="UP000019151">
    <property type="component" value="Chromosome"/>
</dbReference>
<organism evidence="1 2">
    <name type="scientific">Gemmatirosa kalamazoonensis</name>
    <dbReference type="NCBI Taxonomy" id="861299"/>
    <lineage>
        <taxon>Bacteria</taxon>
        <taxon>Pseudomonadati</taxon>
        <taxon>Gemmatimonadota</taxon>
        <taxon>Gemmatimonadia</taxon>
        <taxon>Gemmatimonadales</taxon>
        <taxon>Gemmatimonadaceae</taxon>
        <taxon>Gemmatirosa</taxon>
    </lineage>
</organism>
<evidence type="ECO:0000313" key="1">
    <source>
        <dbReference type="EMBL" id="AHG91219.1"/>
    </source>
</evidence>
<reference evidence="1 2" key="1">
    <citation type="journal article" date="2014" name="Genome Announc.">
        <title>Genome Sequence and Methylome of Soil Bacterium Gemmatirosa kalamazoonensis KBS708T, a Member of the Rarely Cultivated Gemmatimonadetes Phylum.</title>
        <authorList>
            <person name="Debruyn J.M."/>
            <person name="Radosevich M."/>
            <person name="Wommack K.E."/>
            <person name="Polson S.W."/>
            <person name="Hauser L.J."/>
            <person name="Fawaz M.N."/>
            <person name="Korlach J."/>
            <person name="Tsai Y.C."/>
        </authorList>
    </citation>
    <scope>NUCLEOTIDE SEQUENCE [LARGE SCALE GENOMIC DNA]</scope>
    <source>
        <strain evidence="1 2">KBS708</strain>
    </source>
</reference>